<proteinExistence type="predicted"/>
<dbReference type="InterPro" id="IPR011330">
    <property type="entry name" value="Glyco_hydro/deAcase_b/a-brl"/>
</dbReference>
<evidence type="ECO:0000256" key="3">
    <source>
        <dbReference type="ARBA" id="ARBA00022801"/>
    </source>
</evidence>
<dbReference type="OrthoDB" id="9774177at2"/>
<dbReference type="Proteomes" id="UP000320735">
    <property type="component" value="Unassembled WGS sequence"/>
</dbReference>
<evidence type="ECO:0000256" key="4">
    <source>
        <dbReference type="ARBA" id="ARBA00022842"/>
    </source>
</evidence>
<name>A0A5C6BA49_9PLAN</name>
<feature type="compositionally biased region" description="Basic and acidic residues" evidence="6">
    <location>
        <begin position="327"/>
        <end position="338"/>
    </location>
</feature>
<keyword evidence="2" id="KW-0479">Metal-binding</keyword>
<dbReference type="Pfam" id="PF04794">
    <property type="entry name" value="YdjC"/>
    <property type="match status" value="1"/>
</dbReference>
<keyword evidence="3" id="KW-0378">Hydrolase</keyword>
<organism evidence="7 8">
    <name type="scientific">Symmachiella macrocystis</name>
    <dbReference type="NCBI Taxonomy" id="2527985"/>
    <lineage>
        <taxon>Bacteria</taxon>
        <taxon>Pseudomonadati</taxon>
        <taxon>Planctomycetota</taxon>
        <taxon>Planctomycetia</taxon>
        <taxon>Planctomycetales</taxon>
        <taxon>Planctomycetaceae</taxon>
        <taxon>Symmachiella</taxon>
    </lineage>
</organism>
<keyword evidence="4" id="KW-0460">Magnesium</keyword>
<comment type="cofactor">
    <cofactor evidence="1">
        <name>Mg(2+)</name>
        <dbReference type="ChEBI" id="CHEBI:18420"/>
    </cofactor>
</comment>
<dbReference type="SUPFAM" id="SSF88713">
    <property type="entry name" value="Glycoside hydrolase/deacetylase"/>
    <property type="match status" value="1"/>
</dbReference>
<dbReference type="GO" id="GO:0046872">
    <property type="term" value="F:metal ion binding"/>
    <property type="evidence" value="ECO:0007669"/>
    <property type="project" value="UniProtKB-KW"/>
</dbReference>
<accession>A0A5C6BA49</accession>
<evidence type="ECO:0000256" key="6">
    <source>
        <dbReference type="SAM" id="MobiDB-lite"/>
    </source>
</evidence>
<keyword evidence="5" id="KW-0119">Carbohydrate metabolism</keyword>
<evidence type="ECO:0000313" key="8">
    <source>
        <dbReference type="Proteomes" id="UP000320735"/>
    </source>
</evidence>
<reference evidence="7 8" key="1">
    <citation type="submission" date="2019-02" db="EMBL/GenBank/DDBJ databases">
        <title>Deep-cultivation of Planctomycetes and their phenomic and genomic characterization uncovers novel biology.</title>
        <authorList>
            <person name="Wiegand S."/>
            <person name="Jogler M."/>
            <person name="Boedeker C."/>
            <person name="Pinto D."/>
            <person name="Vollmers J."/>
            <person name="Rivas-Marin E."/>
            <person name="Kohn T."/>
            <person name="Peeters S.H."/>
            <person name="Heuer A."/>
            <person name="Rast P."/>
            <person name="Oberbeckmann S."/>
            <person name="Bunk B."/>
            <person name="Jeske O."/>
            <person name="Meyerdierks A."/>
            <person name="Storesund J.E."/>
            <person name="Kallscheuer N."/>
            <person name="Luecker S."/>
            <person name="Lage O.M."/>
            <person name="Pohl T."/>
            <person name="Merkel B.J."/>
            <person name="Hornburger P."/>
            <person name="Mueller R.-W."/>
            <person name="Bruemmer F."/>
            <person name="Labrenz M."/>
            <person name="Spormann A.M."/>
            <person name="Op Den Camp H."/>
            <person name="Overmann J."/>
            <person name="Amann R."/>
            <person name="Jetten M.S.M."/>
            <person name="Mascher T."/>
            <person name="Medema M.H."/>
            <person name="Devos D.P."/>
            <person name="Kaster A.-K."/>
            <person name="Ovreas L."/>
            <person name="Rohde M."/>
            <person name="Galperin M.Y."/>
            <person name="Jogler C."/>
        </authorList>
    </citation>
    <scope>NUCLEOTIDE SEQUENCE [LARGE SCALE GENOMIC DNA]</scope>
    <source>
        <strain evidence="7 8">CA54</strain>
    </source>
</reference>
<dbReference type="EMBL" id="SJPP01000003">
    <property type="protein sequence ID" value="TWU07384.1"/>
    <property type="molecule type" value="Genomic_DNA"/>
</dbReference>
<evidence type="ECO:0000256" key="1">
    <source>
        <dbReference type="ARBA" id="ARBA00001946"/>
    </source>
</evidence>
<dbReference type="Gene3D" id="3.20.20.370">
    <property type="entry name" value="Glycoside hydrolase/deacetylase"/>
    <property type="match status" value="1"/>
</dbReference>
<dbReference type="GO" id="GO:0005975">
    <property type="term" value="P:carbohydrate metabolic process"/>
    <property type="evidence" value="ECO:0007669"/>
    <property type="project" value="InterPro"/>
</dbReference>
<comment type="caution">
    <text evidence="7">The sequence shown here is derived from an EMBL/GenBank/DDBJ whole genome shotgun (WGS) entry which is preliminary data.</text>
</comment>
<evidence type="ECO:0000256" key="2">
    <source>
        <dbReference type="ARBA" id="ARBA00022723"/>
    </source>
</evidence>
<dbReference type="RefSeq" id="WP_146374156.1">
    <property type="nucleotide sequence ID" value="NZ_SJPP01000003.1"/>
</dbReference>
<evidence type="ECO:0000256" key="5">
    <source>
        <dbReference type="ARBA" id="ARBA00023277"/>
    </source>
</evidence>
<sequence>MMRALVAGITILVAVSQTAYSQETWAERLGYPAGKRVVILYADTMGASYEFSRPGQELLVKGRLNSVSVMSPCPWFEEFANWSRENPQHDIGVCLTLNSPGQLYRWRPLTGLNSKTSTLVDPKGYMWGTELQLGLMADPEEIRREIEAQIAKVRAAGIQPTHLHPFMGVLFMREDLLKIYLETAEKNWIPAVVLELTPEKIQHFRDGGITLSDEMIETVQKYRLPKLDDAHFVPEADSYEKKRDQFYELVNGLPPGLVQITAGPADKSLALEAIAPHWQQRVWENQLLNDKAVHDFLKKQDVIFTNWREIMARFENAGGQRPGKRGAAKEQEDLGQKRDITDEAVVRIPTFEEPQLSIKFE</sequence>
<feature type="region of interest" description="Disordered" evidence="6">
    <location>
        <begin position="318"/>
        <end position="338"/>
    </location>
</feature>
<keyword evidence="8" id="KW-1185">Reference proteome</keyword>
<protein>
    <submittedName>
        <fullName evidence="7">YdjC-like protein</fullName>
    </submittedName>
</protein>
<dbReference type="GO" id="GO:0016787">
    <property type="term" value="F:hydrolase activity"/>
    <property type="evidence" value="ECO:0007669"/>
    <property type="project" value="UniProtKB-KW"/>
</dbReference>
<dbReference type="AlphaFoldDB" id="A0A5C6BA49"/>
<dbReference type="InterPro" id="IPR006879">
    <property type="entry name" value="YdjC-like"/>
</dbReference>
<gene>
    <name evidence="7" type="ORF">CA54_57900</name>
</gene>
<evidence type="ECO:0000313" key="7">
    <source>
        <dbReference type="EMBL" id="TWU07384.1"/>
    </source>
</evidence>